<comment type="caution">
    <text evidence="1">The sequence shown here is derived from an EMBL/GenBank/DDBJ whole genome shotgun (WGS) entry which is preliminary data.</text>
</comment>
<keyword evidence="2" id="KW-1185">Reference proteome</keyword>
<sequence>MQQTHCGHAKASVQLFINDAYLSGIETMEDYHEPDPRFP</sequence>
<proteinExistence type="predicted"/>
<dbReference type="EMBL" id="JBEPMC010000007">
    <property type="protein sequence ID" value="MET3581184.1"/>
    <property type="molecule type" value="Genomic_DNA"/>
</dbReference>
<accession>A0ABV2GSQ8</accession>
<evidence type="ECO:0000313" key="2">
    <source>
        <dbReference type="Proteomes" id="UP001549204"/>
    </source>
</evidence>
<name>A0ABV2GSQ8_9HYPH</name>
<dbReference type="Proteomes" id="UP001549204">
    <property type="component" value="Unassembled WGS sequence"/>
</dbReference>
<organism evidence="1 2">
    <name type="scientific">Mesorhizobium robiniae</name>
    <dbReference type="NCBI Taxonomy" id="559315"/>
    <lineage>
        <taxon>Bacteria</taxon>
        <taxon>Pseudomonadati</taxon>
        <taxon>Pseudomonadota</taxon>
        <taxon>Alphaproteobacteria</taxon>
        <taxon>Hyphomicrobiales</taxon>
        <taxon>Phyllobacteriaceae</taxon>
        <taxon>Mesorhizobium</taxon>
    </lineage>
</organism>
<reference evidence="1 2" key="1">
    <citation type="submission" date="2024-06" db="EMBL/GenBank/DDBJ databases">
        <title>Genomic Encyclopedia of Type Strains, Phase IV (KMG-IV): sequencing the most valuable type-strain genomes for metagenomic binning, comparative biology and taxonomic classification.</title>
        <authorList>
            <person name="Goeker M."/>
        </authorList>
    </citation>
    <scope>NUCLEOTIDE SEQUENCE [LARGE SCALE GENOMIC DNA]</scope>
    <source>
        <strain evidence="1 2">DSM 100022</strain>
    </source>
</reference>
<protein>
    <submittedName>
        <fullName evidence="1">Uncharacterized protein</fullName>
    </submittedName>
</protein>
<gene>
    <name evidence="1" type="ORF">ABID19_004230</name>
</gene>
<evidence type="ECO:0000313" key="1">
    <source>
        <dbReference type="EMBL" id="MET3581184.1"/>
    </source>
</evidence>